<dbReference type="EMBL" id="KV001314">
    <property type="protein sequence ID" value="KZV39133.1"/>
    <property type="molecule type" value="Genomic_DNA"/>
</dbReference>
<name>A0A2Z7BWY6_9LAMI</name>
<sequence length="351" mass="39285">MLTWTDYLTWNPTWTAILTWSPAVLTVSVVKKRCISCSAKQKMQSVVASIHKFQAISCCKQKSRPAVDTTDGSAGVAGPAGVQRTISWKQMREVSCKQMSTRSDAKEESESDVEQLIQMRSGKEKINQTFHEENMKQLVRKDVNNSGVELAIEEVNEPDVVVQLLTYQMLINRGESAVGTTYSKTADEIYKEEPTADERYKEKTTAERTAVEKFAGFSFGVFLIFLLHIRSVSGALFNVEEAEIQLLVVSREICPQLFQRCDAVLISWYGVVLMSRCVVQHLIVSTDSIEGAWLQPEITGKIWLFSVGGVRSSNQVHDRIQSVLEDLTDFITDRISSARRSEQVRSQGGGA</sequence>
<gene>
    <name evidence="1" type="ORF">F511_11720</name>
</gene>
<evidence type="ECO:0000313" key="1">
    <source>
        <dbReference type="EMBL" id="KZV39133.1"/>
    </source>
</evidence>
<keyword evidence="2" id="KW-1185">Reference proteome</keyword>
<organism evidence="1 2">
    <name type="scientific">Dorcoceras hygrometricum</name>
    <dbReference type="NCBI Taxonomy" id="472368"/>
    <lineage>
        <taxon>Eukaryota</taxon>
        <taxon>Viridiplantae</taxon>
        <taxon>Streptophyta</taxon>
        <taxon>Embryophyta</taxon>
        <taxon>Tracheophyta</taxon>
        <taxon>Spermatophyta</taxon>
        <taxon>Magnoliopsida</taxon>
        <taxon>eudicotyledons</taxon>
        <taxon>Gunneridae</taxon>
        <taxon>Pentapetalae</taxon>
        <taxon>asterids</taxon>
        <taxon>lamiids</taxon>
        <taxon>Lamiales</taxon>
        <taxon>Gesneriaceae</taxon>
        <taxon>Didymocarpoideae</taxon>
        <taxon>Trichosporeae</taxon>
        <taxon>Loxocarpinae</taxon>
        <taxon>Dorcoceras</taxon>
    </lineage>
</organism>
<reference evidence="1 2" key="1">
    <citation type="journal article" date="2015" name="Proc. Natl. Acad. Sci. U.S.A.">
        <title>The resurrection genome of Boea hygrometrica: A blueprint for survival of dehydration.</title>
        <authorList>
            <person name="Xiao L."/>
            <person name="Yang G."/>
            <person name="Zhang L."/>
            <person name="Yang X."/>
            <person name="Zhao S."/>
            <person name="Ji Z."/>
            <person name="Zhou Q."/>
            <person name="Hu M."/>
            <person name="Wang Y."/>
            <person name="Chen M."/>
            <person name="Xu Y."/>
            <person name="Jin H."/>
            <person name="Xiao X."/>
            <person name="Hu G."/>
            <person name="Bao F."/>
            <person name="Hu Y."/>
            <person name="Wan P."/>
            <person name="Li L."/>
            <person name="Deng X."/>
            <person name="Kuang T."/>
            <person name="Xiang C."/>
            <person name="Zhu J.K."/>
            <person name="Oliver M.J."/>
            <person name="He Y."/>
        </authorList>
    </citation>
    <scope>NUCLEOTIDE SEQUENCE [LARGE SCALE GENOMIC DNA]</scope>
    <source>
        <strain evidence="2">cv. XS01</strain>
    </source>
</reference>
<evidence type="ECO:0000313" key="2">
    <source>
        <dbReference type="Proteomes" id="UP000250235"/>
    </source>
</evidence>
<protein>
    <submittedName>
        <fullName evidence="1">Uncharacterized protein</fullName>
    </submittedName>
</protein>
<dbReference type="AlphaFoldDB" id="A0A2Z7BWY6"/>
<accession>A0A2Z7BWY6</accession>
<dbReference type="Proteomes" id="UP000250235">
    <property type="component" value="Unassembled WGS sequence"/>
</dbReference>
<proteinExistence type="predicted"/>